<dbReference type="RefSeq" id="WP_205737960.1">
    <property type="nucleotide sequence ID" value="NZ_CP018632.1"/>
</dbReference>
<keyword evidence="2" id="KW-0560">Oxidoreductase</keyword>
<dbReference type="Pfam" id="PF05721">
    <property type="entry name" value="PhyH"/>
    <property type="match status" value="1"/>
</dbReference>
<evidence type="ECO:0000256" key="1">
    <source>
        <dbReference type="ARBA" id="ARBA00001954"/>
    </source>
</evidence>
<dbReference type="Proteomes" id="UP000250079">
    <property type="component" value="Chromosome"/>
</dbReference>
<gene>
    <name evidence="2" type="primary">ectD_1</name>
    <name evidence="2" type="ORF">IMCC3135_08210</name>
</gene>
<sequence length="253" mass="27912">MDAISTAVAAFERDGYYIARSLFSTEEVSALVELIDRSLSPALAPVEFEADVHYPGAPSSKSAPGGSTPRRLLHAFGRDSLFQQVGRHPQIVATLKALMNTDAVRLSQNHHNCVMTKHPGFSSVTSWHQDIRYWRFDRRELVSTWLALGPENAHNGGLLVIPGSHTLDFEPGQFDAALFLRTDLPANEALLAKVVSVDLKAGDMLFFHSRTLHAAGQNDSSVIKRSLVYTYRADDNQPIPETRSAVYEDIPVS</sequence>
<dbReference type="EC" id="1.14.11.-" evidence="2"/>
<evidence type="ECO:0000313" key="2">
    <source>
        <dbReference type="EMBL" id="ASJ71745.1"/>
    </source>
</evidence>
<keyword evidence="2" id="KW-0223">Dioxygenase</keyword>
<dbReference type="GO" id="GO:0016706">
    <property type="term" value="F:2-oxoglutarate-dependent dioxygenase activity"/>
    <property type="evidence" value="ECO:0007669"/>
    <property type="project" value="UniProtKB-ARBA"/>
</dbReference>
<dbReference type="PANTHER" id="PTHR20883:SF48">
    <property type="entry name" value="ECTOINE DIOXYGENASE"/>
    <property type="match status" value="1"/>
</dbReference>
<protein>
    <submittedName>
        <fullName evidence="2">Ectoine dioxygenase</fullName>
        <ecNumber evidence="2">1.14.11.-</ecNumber>
    </submittedName>
</protein>
<dbReference type="AlphaFoldDB" id="A0A2Z2NMJ6"/>
<evidence type="ECO:0000313" key="3">
    <source>
        <dbReference type="Proteomes" id="UP000250079"/>
    </source>
</evidence>
<accession>A0A2Z2NMJ6</accession>
<dbReference type="EMBL" id="CP018632">
    <property type="protein sequence ID" value="ASJ71745.1"/>
    <property type="molecule type" value="Genomic_DNA"/>
</dbReference>
<dbReference type="InterPro" id="IPR008775">
    <property type="entry name" value="Phytyl_CoA_dOase-like"/>
</dbReference>
<dbReference type="GO" id="GO:0005506">
    <property type="term" value="F:iron ion binding"/>
    <property type="evidence" value="ECO:0007669"/>
    <property type="project" value="UniProtKB-ARBA"/>
</dbReference>
<keyword evidence="3" id="KW-1185">Reference proteome</keyword>
<name>A0A2Z2NMJ6_9GAMM</name>
<dbReference type="PANTHER" id="PTHR20883">
    <property type="entry name" value="PHYTANOYL-COA DIOXYGENASE DOMAIN CONTAINING 1"/>
    <property type="match status" value="1"/>
</dbReference>
<organism evidence="2 3">
    <name type="scientific">Granulosicoccus antarcticus IMCC3135</name>
    <dbReference type="NCBI Taxonomy" id="1192854"/>
    <lineage>
        <taxon>Bacteria</taxon>
        <taxon>Pseudomonadati</taxon>
        <taxon>Pseudomonadota</taxon>
        <taxon>Gammaproteobacteria</taxon>
        <taxon>Chromatiales</taxon>
        <taxon>Granulosicoccaceae</taxon>
        <taxon>Granulosicoccus</taxon>
    </lineage>
</organism>
<comment type="cofactor">
    <cofactor evidence="1">
        <name>Fe(2+)</name>
        <dbReference type="ChEBI" id="CHEBI:29033"/>
    </cofactor>
</comment>
<dbReference type="KEGG" id="gai:IMCC3135_08210"/>
<dbReference type="Gene3D" id="2.60.120.620">
    <property type="entry name" value="q2cbj1_9rhob like domain"/>
    <property type="match status" value="1"/>
</dbReference>
<proteinExistence type="predicted"/>
<reference evidence="2 3" key="1">
    <citation type="submission" date="2016-12" db="EMBL/GenBank/DDBJ databases">
        <authorList>
            <person name="Song W.-J."/>
            <person name="Kurnit D.M."/>
        </authorList>
    </citation>
    <scope>NUCLEOTIDE SEQUENCE [LARGE SCALE GENOMIC DNA]</scope>
    <source>
        <strain evidence="2 3">IMCC3135</strain>
    </source>
</reference>
<dbReference type="SUPFAM" id="SSF51197">
    <property type="entry name" value="Clavaminate synthase-like"/>
    <property type="match status" value="1"/>
</dbReference>